<gene>
    <name evidence="4" type="ORF">SAMN04488087_2039</name>
</gene>
<keyword evidence="2" id="KW-1133">Transmembrane helix</keyword>
<protein>
    <submittedName>
        <fullName evidence="4">Phospholipid/cholesterol/gamma-HCH transport system substrate-binding protein</fullName>
    </submittedName>
</protein>
<evidence type="ECO:0000256" key="1">
    <source>
        <dbReference type="SAM" id="Coils"/>
    </source>
</evidence>
<organism evidence="4 5">
    <name type="scientific">Rhodothermus profundi</name>
    <dbReference type="NCBI Taxonomy" id="633813"/>
    <lineage>
        <taxon>Bacteria</taxon>
        <taxon>Pseudomonadati</taxon>
        <taxon>Rhodothermota</taxon>
        <taxon>Rhodothermia</taxon>
        <taxon>Rhodothermales</taxon>
        <taxon>Rhodothermaceae</taxon>
        <taxon>Rhodothermus</taxon>
    </lineage>
</organism>
<keyword evidence="1" id="KW-0175">Coiled coil</keyword>
<accession>A0A1M6VI70</accession>
<keyword evidence="2" id="KW-0812">Transmembrane</keyword>
<name>A0A1M6VI70_9BACT</name>
<dbReference type="RefSeq" id="WP_072715867.1">
    <property type="nucleotide sequence ID" value="NZ_FRAU01000006.1"/>
</dbReference>
<evidence type="ECO:0000256" key="2">
    <source>
        <dbReference type="SAM" id="Phobius"/>
    </source>
</evidence>
<reference evidence="5" key="1">
    <citation type="submission" date="2016-11" db="EMBL/GenBank/DDBJ databases">
        <authorList>
            <person name="Varghese N."/>
            <person name="Submissions S."/>
        </authorList>
    </citation>
    <scope>NUCLEOTIDE SEQUENCE [LARGE SCALE GENOMIC DNA]</scope>
    <source>
        <strain evidence="5">DSM 22212</strain>
    </source>
</reference>
<evidence type="ECO:0000313" key="4">
    <source>
        <dbReference type="EMBL" id="SHK80956.1"/>
    </source>
</evidence>
<dbReference type="STRING" id="633813.SAMN04488087_2039"/>
<keyword evidence="2" id="KW-0472">Membrane</keyword>
<proteinExistence type="predicted"/>
<feature type="coiled-coil region" evidence="1">
    <location>
        <begin position="224"/>
        <end position="251"/>
    </location>
</feature>
<dbReference type="AlphaFoldDB" id="A0A1M6VI70"/>
<feature type="transmembrane region" description="Helical" evidence="2">
    <location>
        <begin position="12"/>
        <end position="32"/>
    </location>
</feature>
<evidence type="ECO:0000313" key="5">
    <source>
        <dbReference type="Proteomes" id="UP000185812"/>
    </source>
</evidence>
<dbReference type="PANTHER" id="PTHR33371:SF4">
    <property type="entry name" value="INTERMEMBRANE PHOSPHOLIPID TRANSPORT SYSTEM BINDING PROTEIN MLAD"/>
    <property type="match status" value="1"/>
</dbReference>
<dbReference type="OrthoDB" id="9769132at2"/>
<sequence length="313" mass="34031">MNALMTHRNEVKVGVALVAAALILFFGTRFLLNLPLFERTATYETLLPDAGGLVDGSLVRLKGVVVGRVTEVHYDPQHGMARVRFQIHGGVPLPEGSYTRISGLAMFGNVEMEIVPGPPGNPPLKPGSQLPGHLDGGLAAVAEEVPAVLQQLNTLLERFDTVAEAAATQLSTPGSDLRLTLQALRQSSQTLAALLQREQQHIARTLENLATTSDQLREAATPTADSIQAAAAQLRHLLRRLEASTASLEQATASLDRILAHIARGEGTLGRLIYDETLYWKLDTTLTGLNRILRDFEANPGRYLRELRLIDVF</sequence>
<dbReference type="PANTHER" id="PTHR33371">
    <property type="entry name" value="INTERMEMBRANE PHOSPHOLIPID TRANSPORT SYSTEM BINDING PROTEIN MLAD-RELATED"/>
    <property type="match status" value="1"/>
</dbReference>
<dbReference type="InterPro" id="IPR052336">
    <property type="entry name" value="MlaD_Phospholipid_Transporter"/>
</dbReference>
<dbReference type="Pfam" id="PF02470">
    <property type="entry name" value="MlaD"/>
    <property type="match status" value="1"/>
</dbReference>
<dbReference type="EMBL" id="FRAU01000006">
    <property type="protein sequence ID" value="SHK80956.1"/>
    <property type="molecule type" value="Genomic_DNA"/>
</dbReference>
<dbReference type="Proteomes" id="UP000185812">
    <property type="component" value="Unassembled WGS sequence"/>
</dbReference>
<dbReference type="InterPro" id="IPR003399">
    <property type="entry name" value="Mce/MlaD"/>
</dbReference>
<feature type="domain" description="Mce/MlaD" evidence="3">
    <location>
        <begin position="40"/>
        <end position="117"/>
    </location>
</feature>
<evidence type="ECO:0000259" key="3">
    <source>
        <dbReference type="Pfam" id="PF02470"/>
    </source>
</evidence>
<keyword evidence="5" id="KW-1185">Reference proteome</keyword>